<organism evidence="2 3">
    <name type="scientific">Candidatus Nitrospira neomarina</name>
    <dbReference type="NCBI Taxonomy" id="3020899"/>
    <lineage>
        <taxon>Bacteria</taxon>
        <taxon>Pseudomonadati</taxon>
        <taxon>Nitrospirota</taxon>
        <taxon>Nitrospiria</taxon>
        <taxon>Nitrospirales</taxon>
        <taxon>Nitrospiraceae</taxon>
        <taxon>Nitrospira</taxon>
    </lineage>
</organism>
<accession>A0AA96GJ85</accession>
<feature type="transmembrane region" description="Helical" evidence="1">
    <location>
        <begin position="919"/>
        <end position="940"/>
    </location>
</feature>
<feature type="transmembrane region" description="Helical" evidence="1">
    <location>
        <begin position="1069"/>
        <end position="1088"/>
    </location>
</feature>
<dbReference type="EMBL" id="CP116968">
    <property type="protein sequence ID" value="WNM61345.1"/>
    <property type="molecule type" value="Genomic_DNA"/>
</dbReference>
<feature type="transmembrane region" description="Helical" evidence="1">
    <location>
        <begin position="1161"/>
        <end position="1185"/>
    </location>
</feature>
<protein>
    <submittedName>
        <fullName evidence="2">Uncharacterized protein</fullName>
    </submittedName>
</protein>
<gene>
    <name evidence="2" type="ORF">PQG83_16530</name>
</gene>
<evidence type="ECO:0000313" key="2">
    <source>
        <dbReference type="EMBL" id="WNM61345.1"/>
    </source>
</evidence>
<keyword evidence="3" id="KW-1185">Reference proteome</keyword>
<name>A0AA96GJ85_9BACT</name>
<dbReference type="KEGG" id="nneo:PQG83_16530"/>
<sequence length="1192" mass="128682">MTRIASGMTVSSSLIEDYLSVMTPPVANELTEKFIVVTNQVNGTLVNELLTVGHDNTSVLHFVRDQSSHSGWNQNLIPIPIMVPNPISTLLGFYEQGVLNVLVFYPATSGSSTQAVIWMQRSSEGYWNSMPSPPAVLGMTTQADVYCDPKGNHFLYGISVTEAQPTFFLISRNDSTDLWTKNFEMDSASTTPAYLVVIGLQSAQLTILQPVASAEGTTVNYRCGSIVSGEFQWAANSQWKNFPLATGPLTITRFHGLPATAGQSAFLVRTNNNQLFYVGDFSAGAPTTLDLLATGTAPTGVQSVALGVDSENRYMVFALDLQGQLWLLRQTATESSGNPVFNQNWVPLGNALKVIACPSVMPLGPEVFDVSLTEEVQHLSQKLVPDGTSVTYGSWFVQQLDGPTPPAQAPQRVSTYRTEIVAVDQYGSPVHSVVMNIKADRPAVIIANELAYHISPQESAQIVTNTLGKLTVAIRAVTLTAPVLSINVPDFMSSGEWKACPADEGTLSRLAGQDPSLPVTAASLENAGVLPSGYPDADAVASTVRTAGQLMLQKRTAPSAHFDVSQLDMPHWELDFTAEGGPRIRPLSLEEAQDRIRSHADLEADFSFSGIWGDVANFFKHVFRDIVHILHTVENDVVNVIITVGNAVKKFVLQTVDDIGDFLEVLVNYIKKAINVIKEVITFLRELFEWSDILNTHTVIKYYINSVMTNLQTSDQDAVSLIKEKFAALQGEVQSAFTNAEQVFESGLSFNQYASKQKGGSSTVLQGKAYHDTFHAHAARCHYVSSKAQHHFATTSSLAAALPSLADTSPFDSLYNLVQAQASEFQGKTQSLQNFLQIQTSNPKAFFDVAMLAFLQAAEDVVMFVLDIVEDILVALLDLLGTAISTLQTALNKTINIPILSWLYKYVITGTPENPGDDLTILDVLSLILAVPATILYKLLFGTKSDPAKPSPPFTSTQVSTITSSPIPWPSFGTGDTEAPPKCGLTTTELTSLQEVMSLLAGISYFLYTADDLANDGLAALSEGEEDPIATFLSWSGIVLTLMFQGFTVPYQVLEKSPSDWSNADTATVTYWGAGFVPVALDLAFTIYSSVKVNCKYAPVVGPITLSVAGTGLLATGIWATVEQAKDPSYQNGWTEVGNIMAPIPTSCAWLLPLKDATEGISVGFLLALAAICDFGTLVTTIASVDSDSSMT</sequence>
<reference evidence="2 3" key="1">
    <citation type="submission" date="2023-01" db="EMBL/GenBank/DDBJ databases">
        <title>Cultivation and genomic characterization of new, ubiquitous marine nitrite-oxidizing bacteria from the Nitrospirales.</title>
        <authorList>
            <person name="Mueller A.J."/>
            <person name="Daebeler A."/>
            <person name="Herbold C.W."/>
            <person name="Kirkegaard R.H."/>
            <person name="Daims H."/>
        </authorList>
    </citation>
    <scope>NUCLEOTIDE SEQUENCE [LARGE SCALE GENOMIC DNA]</scope>
    <source>
        <strain evidence="2 3">DK</strain>
    </source>
</reference>
<dbReference type="AlphaFoldDB" id="A0AA96GJ85"/>
<dbReference type="Proteomes" id="UP001302494">
    <property type="component" value="Chromosome"/>
</dbReference>
<keyword evidence="1" id="KW-1133">Transmembrane helix</keyword>
<evidence type="ECO:0000313" key="3">
    <source>
        <dbReference type="Proteomes" id="UP001302494"/>
    </source>
</evidence>
<evidence type="ECO:0000256" key="1">
    <source>
        <dbReference type="SAM" id="Phobius"/>
    </source>
</evidence>
<dbReference type="RefSeq" id="WP_312743366.1">
    <property type="nucleotide sequence ID" value="NZ_CP116968.1"/>
</dbReference>
<feature type="transmembrane region" description="Helical" evidence="1">
    <location>
        <begin position="1029"/>
        <end position="1049"/>
    </location>
</feature>
<proteinExistence type="predicted"/>
<keyword evidence="1" id="KW-0812">Transmembrane</keyword>
<feature type="transmembrane region" description="Helical" evidence="1">
    <location>
        <begin position="1100"/>
        <end position="1122"/>
    </location>
</feature>
<keyword evidence="1" id="KW-0472">Membrane</keyword>